<dbReference type="RefSeq" id="WP_207331625.1">
    <property type="nucleotide sequence ID" value="NZ_JAFMYW010000008.1"/>
</dbReference>
<dbReference type="InterPro" id="IPR008963">
    <property type="entry name" value="Purple_acid_Pase-like_N"/>
</dbReference>
<dbReference type="InterPro" id="IPR004843">
    <property type="entry name" value="Calcineurin-like_PHP"/>
</dbReference>
<organism evidence="5 6">
    <name type="scientific">Fibrella forsythiae</name>
    <dbReference type="NCBI Taxonomy" id="2817061"/>
    <lineage>
        <taxon>Bacteria</taxon>
        <taxon>Pseudomonadati</taxon>
        <taxon>Bacteroidota</taxon>
        <taxon>Cytophagia</taxon>
        <taxon>Cytophagales</taxon>
        <taxon>Spirosomataceae</taxon>
        <taxon>Fibrella</taxon>
    </lineage>
</organism>
<dbReference type="PANTHER" id="PTHR45867:SF3">
    <property type="entry name" value="ACID PHOSPHATASE TYPE 7"/>
    <property type="match status" value="1"/>
</dbReference>
<evidence type="ECO:0000259" key="4">
    <source>
        <dbReference type="Pfam" id="PF16656"/>
    </source>
</evidence>
<dbReference type="InterPro" id="IPR029052">
    <property type="entry name" value="Metallo-depent_PP-like"/>
</dbReference>
<name>A0ABS3JNU9_9BACT</name>
<sequence>MFRARIYLLISFLLLVIVPLAHAQQGPLVASGAIWRYADKGSTPTSQTVAGQVRTWKDLAYDDTSPASWSAGPSELGYGDGDEATVVSFGLDASAKHTTTYFRKTFTINSLSAGGYQVRVKRDDGLLLYLNGTLLATSNMPAGPVSYSTPATTGIGGTDESDWSAWIPVSASAVQAGQNCLAAEIHQAAPNSTDITFDLEFREVAISVTRGPYLQLGGQTAMTIRWRTDIACVGKVTYGLATSALTGTASETATTTEHEIRLTNLLPDQRYGYTIGTPNGVLRQGADLYLQTFPLLTTNRKIRVASFGDCGSATPNQIAVRDAFLAFRVNVPTDLWNLIGDNSYDGDDAAYQTHFFEYYKDNLLPNSTLYAIPGNHDYTNSAALAASHAIPYFSIFTLPTQAEAGGVPSGTREWYSFDYGPIHFVMLDGYGTRTVGGLQKKVYDDTLNHPQATWLKQDLAATNQPWRIVYLHFPPYTQGSHNSETEGDLTAIRQRLNPIFERNGVDLVISGHSHVYERSFPIHDQYGPMSEFTANPANYRYIADASTGRYDGSPGSCPYLKTSEKRKQGTIYVVSGSAGQLASNAALGNHAVMAFTQKQAGGSFYFDLEDNRLNASFIQTSPTASYTVTDQFTILKNAGRTRLISASAGQSVTLTASFNSDYQWSTPQSNTVISTARSLVVTATAGVSQTFTVRDSRRCVQDVFQVQTVYTTVKPGLWTDPATWEGNRLPTSQDNVIIKHAVLLPVNSQATVLRLQFGTAGTLTYGQNASLAVLRQ</sequence>
<dbReference type="Proteomes" id="UP000664628">
    <property type="component" value="Unassembled WGS sequence"/>
</dbReference>
<keyword evidence="1 2" id="KW-0732">Signal</keyword>
<protein>
    <submittedName>
        <fullName evidence="5">Metallophosphoesterase family protein</fullName>
    </submittedName>
</protein>
<dbReference type="SUPFAM" id="SSF49363">
    <property type="entry name" value="Purple acid phosphatase, N-terminal domain"/>
    <property type="match status" value="1"/>
</dbReference>
<dbReference type="Pfam" id="PF00149">
    <property type="entry name" value="Metallophos"/>
    <property type="match status" value="1"/>
</dbReference>
<feature type="chain" id="PRO_5046699488" evidence="2">
    <location>
        <begin position="24"/>
        <end position="776"/>
    </location>
</feature>
<evidence type="ECO:0000256" key="1">
    <source>
        <dbReference type="ARBA" id="ARBA00022729"/>
    </source>
</evidence>
<dbReference type="InterPro" id="IPR015914">
    <property type="entry name" value="PAPs_N"/>
</dbReference>
<reference evidence="5 6" key="1">
    <citation type="submission" date="2021-03" db="EMBL/GenBank/DDBJ databases">
        <title>Fibrella sp. HMF5405 genome sequencing and assembly.</title>
        <authorList>
            <person name="Kang H."/>
            <person name="Kim H."/>
            <person name="Bae S."/>
            <person name="Joh K."/>
        </authorList>
    </citation>
    <scope>NUCLEOTIDE SEQUENCE [LARGE SCALE GENOMIC DNA]</scope>
    <source>
        <strain evidence="5 6">HMF5405</strain>
    </source>
</reference>
<feature type="signal peptide" evidence="2">
    <location>
        <begin position="1"/>
        <end position="23"/>
    </location>
</feature>
<evidence type="ECO:0000259" key="3">
    <source>
        <dbReference type="Pfam" id="PF00149"/>
    </source>
</evidence>
<dbReference type="SUPFAM" id="SSF56300">
    <property type="entry name" value="Metallo-dependent phosphatases"/>
    <property type="match status" value="1"/>
</dbReference>
<evidence type="ECO:0000313" key="6">
    <source>
        <dbReference type="Proteomes" id="UP000664628"/>
    </source>
</evidence>
<dbReference type="EMBL" id="JAFMYW010000008">
    <property type="protein sequence ID" value="MBO0951680.1"/>
    <property type="molecule type" value="Genomic_DNA"/>
</dbReference>
<gene>
    <name evidence="5" type="ORF">J2I46_24060</name>
</gene>
<comment type="caution">
    <text evidence="5">The sequence shown here is derived from an EMBL/GenBank/DDBJ whole genome shotgun (WGS) entry which is preliminary data.</text>
</comment>
<proteinExistence type="predicted"/>
<dbReference type="PANTHER" id="PTHR45867">
    <property type="entry name" value="PURPLE ACID PHOSPHATASE"/>
    <property type="match status" value="1"/>
</dbReference>
<evidence type="ECO:0000256" key="2">
    <source>
        <dbReference type="SAM" id="SignalP"/>
    </source>
</evidence>
<accession>A0ABS3JNU9</accession>
<dbReference type="Pfam" id="PF16656">
    <property type="entry name" value="Pur_ac_phosph_N"/>
    <property type="match status" value="1"/>
</dbReference>
<dbReference type="Gene3D" id="2.60.120.260">
    <property type="entry name" value="Galactose-binding domain-like"/>
    <property type="match status" value="1"/>
</dbReference>
<feature type="domain" description="Calcineurin-like phosphoesterase" evidence="3">
    <location>
        <begin position="303"/>
        <end position="516"/>
    </location>
</feature>
<dbReference type="Gene3D" id="3.60.21.10">
    <property type="match status" value="1"/>
</dbReference>
<evidence type="ECO:0000313" key="5">
    <source>
        <dbReference type="EMBL" id="MBO0951680.1"/>
    </source>
</evidence>
<keyword evidence="6" id="KW-1185">Reference proteome</keyword>
<feature type="domain" description="Purple acid phosphatase N-terminal" evidence="4">
    <location>
        <begin position="212"/>
        <end position="280"/>
    </location>
</feature>